<reference evidence="2 3" key="1">
    <citation type="journal article" date="2018" name="Front. Plant Sci.">
        <title>Red Clover (Trifolium pratense) and Zigzag Clover (T. medium) - A Picture of Genomic Similarities and Differences.</title>
        <authorList>
            <person name="Dluhosova J."/>
            <person name="Istvanek J."/>
            <person name="Nedelnik J."/>
            <person name="Repkova J."/>
        </authorList>
    </citation>
    <scope>NUCLEOTIDE SEQUENCE [LARGE SCALE GENOMIC DNA]</scope>
    <source>
        <strain evidence="3">cv. 10/8</strain>
        <tissue evidence="2">Leaf</tissue>
    </source>
</reference>
<dbReference type="Proteomes" id="UP000265520">
    <property type="component" value="Unassembled WGS sequence"/>
</dbReference>
<dbReference type="EMBL" id="LXQA010549527">
    <property type="protein sequence ID" value="MCI58638.1"/>
    <property type="molecule type" value="Genomic_DNA"/>
</dbReference>
<feature type="compositionally biased region" description="Acidic residues" evidence="1">
    <location>
        <begin position="24"/>
        <end position="35"/>
    </location>
</feature>
<evidence type="ECO:0000256" key="1">
    <source>
        <dbReference type="SAM" id="MobiDB-lite"/>
    </source>
</evidence>
<dbReference type="AlphaFoldDB" id="A0A392TC83"/>
<feature type="region of interest" description="Disordered" evidence="1">
    <location>
        <begin position="1"/>
        <end position="35"/>
    </location>
</feature>
<evidence type="ECO:0000313" key="3">
    <source>
        <dbReference type="Proteomes" id="UP000265520"/>
    </source>
</evidence>
<organism evidence="2 3">
    <name type="scientific">Trifolium medium</name>
    <dbReference type="NCBI Taxonomy" id="97028"/>
    <lineage>
        <taxon>Eukaryota</taxon>
        <taxon>Viridiplantae</taxon>
        <taxon>Streptophyta</taxon>
        <taxon>Embryophyta</taxon>
        <taxon>Tracheophyta</taxon>
        <taxon>Spermatophyta</taxon>
        <taxon>Magnoliopsida</taxon>
        <taxon>eudicotyledons</taxon>
        <taxon>Gunneridae</taxon>
        <taxon>Pentapetalae</taxon>
        <taxon>rosids</taxon>
        <taxon>fabids</taxon>
        <taxon>Fabales</taxon>
        <taxon>Fabaceae</taxon>
        <taxon>Papilionoideae</taxon>
        <taxon>50 kb inversion clade</taxon>
        <taxon>NPAAA clade</taxon>
        <taxon>Hologalegina</taxon>
        <taxon>IRL clade</taxon>
        <taxon>Trifolieae</taxon>
        <taxon>Trifolium</taxon>
    </lineage>
</organism>
<sequence length="35" mass="3568">MDSTSESILKGPLGPEAEAASDTPESDEGMIGESE</sequence>
<comment type="caution">
    <text evidence="2">The sequence shown here is derived from an EMBL/GenBank/DDBJ whole genome shotgun (WGS) entry which is preliminary data.</text>
</comment>
<proteinExistence type="predicted"/>
<protein>
    <submittedName>
        <fullName evidence="2">Uncharacterized protein</fullName>
    </submittedName>
</protein>
<evidence type="ECO:0000313" key="2">
    <source>
        <dbReference type="EMBL" id="MCI58638.1"/>
    </source>
</evidence>
<name>A0A392TC83_9FABA</name>
<accession>A0A392TC83</accession>
<keyword evidence="3" id="KW-1185">Reference proteome</keyword>